<proteinExistence type="predicted"/>
<gene>
    <name evidence="1" type="ORF">RYX45_07710</name>
</gene>
<dbReference type="Proteomes" id="UP001285636">
    <property type="component" value="Unassembled WGS sequence"/>
</dbReference>
<organism evidence="1 2">
    <name type="scientific">Alkalihalophilus pseudofirmus</name>
    <name type="common">Bacillus pseudofirmus</name>
    <dbReference type="NCBI Taxonomy" id="79885"/>
    <lineage>
        <taxon>Bacteria</taxon>
        <taxon>Bacillati</taxon>
        <taxon>Bacillota</taxon>
        <taxon>Bacilli</taxon>
        <taxon>Bacillales</taxon>
        <taxon>Bacillaceae</taxon>
        <taxon>Alkalihalophilus</taxon>
    </lineage>
</organism>
<evidence type="ECO:0000313" key="1">
    <source>
        <dbReference type="EMBL" id="MDV2885063.1"/>
    </source>
</evidence>
<dbReference type="EMBL" id="JAWJAY010000001">
    <property type="protein sequence ID" value="MDV2885063.1"/>
    <property type="molecule type" value="Genomic_DNA"/>
</dbReference>
<accession>A0AAJ2NLV6</accession>
<evidence type="ECO:0000313" key="2">
    <source>
        <dbReference type="Proteomes" id="UP001285636"/>
    </source>
</evidence>
<sequence>MNKQKWIIILVLLAGLTLFAYIQSLGYETAGTDDKNNKEEVTDRIYSYLNEVDEEGLAEVMEKAAPGITKARELGLTRTYDTEWELGDTNDTLRIEEVWVRKSHHSFLFYSVDLADDTERIHDFPKLTSRIEFDDYNFEYYNEVYSDNEFTGFNHVYKDGRYYGVAMFYLPYFSPNIEIVELDEIKLTPTTVHSGGNIHQIESITLDVDYQYDDIPYNEINGSAVMDIGDLSVKIDSIRAHPESFDLQFKFMEHSDLMLDSLWGYLTGAGDLNSSVGMKKDDYTYLISYDTYSEPVNDLTFTLDGVRLISNESLEVTLPTNKELFESVKDKEIYSGEYGTILIKQVSSNQDQHYNIDFRFISNEGAPYHYDLSHVSIDYGDTQWSENEEFERANILSFSSGNEKLDPQYLYMGSGSSEHSFDLLLDQREVEELDEITLSFENIGIKVDLKDSFTIPQDIFNY</sequence>
<name>A0AAJ2NLV6_ALKPS</name>
<protein>
    <submittedName>
        <fullName evidence="1">Uncharacterized protein</fullName>
    </submittedName>
</protein>
<dbReference type="AlphaFoldDB" id="A0AAJ2NLV6"/>
<comment type="caution">
    <text evidence="1">The sequence shown here is derived from an EMBL/GenBank/DDBJ whole genome shotgun (WGS) entry which is preliminary data.</text>
</comment>
<dbReference type="RefSeq" id="WP_323466470.1">
    <property type="nucleotide sequence ID" value="NZ_CP144224.1"/>
</dbReference>
<reference evidence="1" key="1">
    <citation type="submission" date="2023-10" db="EMBL/GenBank/DDBJ databases">
        <title>Screening of Alkalihalophilus pseudofirmusBZ-TG-HK211 and Its Alleviation of Salt Stress on Rapeseed Growth.</title>
        <authorList>
            <person name="Zhao B."/>
            <person name="Guo T."/>
        </authorList>
    </citation>
    <scope>NUCLEOTIDE SEQUENCE</scope>
    <source>
        <strain evidence="1">BZ-TG-HK211</strain>
    </source>
</reference>